<gene>
    <name evidence="2" type="ORF">POPTR_014G157900</name>
</gene>
<dbReference type="Proteomes" id="UP000006729">
    <property type="component" value="Chromosome 14"/>
</dbReference>
<proteinExistence type="predicted"/>
<keyword evidence="3" id="KW-1185">Reference proteome</keyword>
<evidence type="ECO:0000256" key="1">
    <source>
        <dbReference type="SAM" id="Phobius"/>
    </source>
</evidence>
<feature type="transmembrane region" description="Helical" evidence="1">
    <location>
        <begin position="44"/>
        <end position="67"/>
    </location>
</feature>
<keyword evidence="1" id="KW-1133">Transmembrane helix</keyword>
<evidence type="ECO:0000313" key="3">
    <source>
        <dbReference type="Proteomes" id="UP000006729"/>
    </source>
</evidence>
<protein>
    <submittedName>
        <fullName evidence="2">Uncharacterized protein</fullName>
    </submittedName>
</protein>
<dbReference type="EMBL" id="CM009303">
    <property type="protein sequence ID" value="PNT05132.1"/>
    <property type="molecule type" value="Genomic_DNA"/>
</dbReference>
<keyword evidence="1" id="KW-0472">Membrane</keyword>
<dbReference type="InParanoid" id="A0A2K1XWF7"/>
<evidence type="ECO:0000313" key="2">
    <source>
        <dbReference type="EMBL" id="PNT05132.1"/>
    </source>
</evidence>
<reference evidence="2 3" key="1">
    <citation type="journal article" date="2006" name="Science">
        <title>The genome of black cottonwood, Populus trichocarpa (Torr. &amp; Gray).</title>
        <authorList>
            <person name="Tuskan G.A."/>
            <person name="Difazio S."/>
            <person name="Jansson S."/>
            <person name="Bohlmann J."/>
            <person name="Grigoriev I."/>
            <person name="Hellsten U."/>
            <person name="Putnam N."/>
            <person name="Ralph S."/>
            <person name="Rombauts S."/>
            <person name="Salamov A."/>
            <person name="Schein J."/>
            <person name="Sterck L."/>
            <person name="Aerts A."/>
            <person name="Bhalerao R.R."/>
            <person name="Bhalerao R.P."/>
            <person name="Blaudez D."/>
            <person name="Boerjan W."/>
            <person name="Brun A."/>
            <person name="Brunner A."/>
            <person name="Busov V."/>
            <person name="Campbell M."/>
            <person name="Carlson J."/>
            <person name="Chalot M."/>
            <person name="Chapman J."/>
            <person name="Chen G.L."/>
            <person name="Cooper D."/>
            <person name="Coutinho P.M."/>
            <person name="Couturier J."/>
            <person name="Covert S."/>
            <person name="Cronk Q."/>
            <person name="Cunningham R."/>
            <person name="Davis J."/>
            <person name="Degroeve S."/>
            <person name="Dejardin A."/>
            <person name="Depamphilis C."/>
            <person name="Detter J."/>
            <person name="Dirks B."/>
            <person name="Dubchak I."/>
            <person name="Duplessis S."/>
            <person name="Ehlting J."/>
            <person name="Ellis B."/>
            <person name="Gendler K."/>
            <person name="Goodstein D."/>
            <person name="Gribskov M."/>
            <person name="Grimwood J."/>
            <person name="Groover A."/>
            <person name="Gunter L."/>
            <person name="Hamberger B."/>
            <person name="Heinze B."/>
            <person name="Helariutta Y."/>
            <person name="Henrissat B."/>
            <person name="Holligan D."/>
            <person name="Holt R."/>
            <person name="Huang W."/>
            <person name="Islam-Faridi N."/>
            <person name="Jones S."/>
            <person name="Jones-Rhoades M."/>
            <person name="Jorgensen R."/>
            <person name="Joshi C."/>
            <person name="Kangasjarvi J."/>
            <person name="Karlsson J."/>
            <person name="Kelleher C."/>
            <person name="Kirkpatrick R."/>
            <person name="Kirst M."/>
            <person name="Kohler A."/>
            <person name="Kalluri U."/>
            <person name="Larimer F."/>
            <person name="Leebens-Mack J."/>
            <person name="Leple J.C."/>
            <person name="Locascio P."/>
            <person name="Lou Y."/>
            <person name="Lucas S."/>
            <person name="Martin F."/>
            <person name="Montanini B."/>
            <person name="Napoli C."/>
            <person name="Nelson D.R."/>
            <person name="Nelson C."/>
            <person name="Nieminen K."/>
            <person name="Nilsson O."/>
            <person name="Pereda V."/>
            <person name="Peter G."/>
            <person name="Philippe R."/>
            <person name="Pilate G."/>
            <person name="Poliakov A."/>
            <person name="Razumovskaya J."/>
            <person name="Richardson P."/>
            <person name="Rinaldi C."/>
            <person name="Ritland K."/>
            <person name="Rouze P."/>
            <person name="Ryaboy D."/>
            <person name="Schmutz J."/>
            <person name="Schrader J."/>
            <person name="Segerman B."/>
            <person name="Shin H."/>
            <person name="Siddiqui A."/>
            <person name="Sterky F."/>
            <person name="Terry A."/>
            <person name="Tsai C.J."/>
            <person name="Uberbacher E."/>
            <person name="Unneberg P."/>
            <person name="Vahala J."/>
            <person name="Wall K."/>
            <person name="Wessler S."/>
            <person name="Yang G."/>
            <person name="Yin T."/>
            <person name="Douglas C."/>
            <person name="Marra M."/>
            <person name="Sandberg G."/>
            <person name="Van de Peer Y."/>
            <person name="Rokhsar D."/>
        </authorList>
    </citation>
    <scope>NUCLEOTIDE SEQUENCE [LARGE SCALE GENOMIC DNA]</scope>
    <source>
        <strain evidence="3">cv. Nisqually</strain>
    </source>
</reference>
<sequence>MTLYQQRIAHVPTFSFHQSQPNRNVSFPVFVFSGSARWSGSRGLPCVVVCVIWNGSLRVFIFSIILISE</sequence>
<keyword evidence="1" id="KW-0812">Transmembrane</keyword>
<organism evidence="2 3">
    <name type="scientific">Populus trichocarpa</name>
    <name type="common">Western balsam poplar</name>
    <name type="synonym">Populus balsamifera subsp. trichocarpa</name>
    <dbReference type="NCBI Taxonomy" id="3694"/>
    <lineage>
        <taxon>Eukaryota</taxon>
        <taxon>Viridiplantae</taxon>
        <taxon>Streptophyta</taxon>
        <taxon>Embryophyta</taxon>
        <taxon>Tracheophyta</taxon>
        <taxon>Spermatophyta</taxon>
        <taxon>Magnoliopsida</taxon>
        <taxon>eudicotyledons</taxon>
        <taxon>Gunneridae</taxon>
        <taxon>Pentapetalae</taxon>
        <taxon>rosids</taxon>
        <taxon>fabids</taxon>
        <taxon>Malpighiales</taxon>
        <taxon>Salicaceae</taxon>
        <taxon>Saliceae</taxon>
        <taxon>Populus</taxon>
    </lineage>
</organism>
<name>A0A2K1XWF7_POPTR</name>
<accession>A0A2K1XWF7</accession>
<dbReference type="AlphaFoldDB" id="A0A2K1XWF7"/>